<evidence type="ECO:0000256" key="2">
    <source>
        <dbReference type="SAM" id="SignalP"/>
    </source>
</evidence>
<dbReference type="InterPro" id="IPR036728">
    <property type="entry name" value="PBP_GOBP_sf"/>
</dbReference>
<protein>
    <submittedName>
        <fullName evidence="3">Putative odorant binding protein 7</fullName>
    </submittedName>
</protein>
<dbReference type="SUPFAM" id="SSF47565">
    <property type="entry name" value="Insect pheromone/odorant-binding proteins"/>
    <property type="match status" value="1"/>
</dbReference>
<dbReference type="AlphaFoldDB" id="A0A8K1UB63"/>
<sequence length="148" mass="16329">MKMKSILCLFVLGIALCNVNALTREELDKIQASMLTFIKECSKEYGVSDDELKAVKESGNIEGVEPCLIGCVFRRAGFIDGDGKFLTEKVKELSKKYLSNEEDQNKFDSIADSCASEDAAPEGDPACSRSKQVFQCFAKHRGELNITS</sequence>
<proteinExistence type="evidence at transcript level"/>
<keyword evidence="1 2" id="KW-0732">Signal</keyword>
<accession>A0A8K1UB63</accession>
<reference evidence="3" key="1">
    <citation type="submission" date="2020-08" db="EMBL/GenBank/DDBJ databases">
        <authorList>
            <person name="Li P."/>
        </authorList>
    </citation>
    <scope>NUCLEOTIDE SEQUENCE</scope>
    <source>
        <strain evidence="3">Cluster-2393.6023</strain>
    </source>
</reference>
<dbReference type="EMBL" id="MT849328">
    <property type="protein sequence ID" value="UDM59894.1"/>
    <property type="molecule type" value="mRNA"/>
</dbReference>
<dbReference type="Gene3D" id="1.10.238.20">
    <property type="entry name" value="Pheromone/general odorant binding protein domain"/>
    <property type="match status" value="1"/>
</dbReference>
<dbReference type="InterPro" id="IPR006170">
    <property type="entry name" value="PBP/GOBP"/>
</dbReference>
<dbReference type="PANTHER" id="PTHR11857">
    <property type="entry name" value="ODORANT BINDING PROTEIN-RELATED"/>
    <property type="match status" value="1"/>
</dbReference>
<evidence type="ECO:0000256" key="1">
    <source>
        <dbReference type="ARBA" id="ARBA00022729"/>
    </source>
</evidence>
<evidence type="ECO:0000313" key="3">
    <source>
        <dbReference type="EMBL" id="UDM59894.1"/>
    </source>
</evidence>
<dbReference type="SMART" id="SM00708">
    <property type="entry name" value="PhBP"/>
    <property type="match status" value="1"/>
</dbReference>
<dbReference type="SMR" id="A0A8K1UB63"/>
<feature type="chain" id="PRO_5035452232" evidence="2">
    <location>
        <begin position="22"/>
        <end position="148"/>
    </location>
</feature>
<feature type="signal peptide" evidence="2">
    <location>
        <begin position="1"/>
        <end position="21"/>
    </location>
</feature>
<dbReference type="Pfam" id="PF01395">
    <property type="entry name" value="PBP_GOBP"/>
    <property type="match status" value="1"/>
</dbReference>
<name>A0A8K1UB63_CORCP</name>
<dbReference type="GO" id="GO:0007608">
    <property type="term" value="P:sensory perception of smell"/>
    <property type="evidence" value="ECO:0007669"/>
    <property type="project" value="TreeGrafter"/>
</dbReference>
<dbReference type="GO" id="GO:0005549">
    <property type="term" value="F:odorant binding"/>
    <property type="evidence" value="ECO:0007669"/>
    <property type="project" value="InterPro"/>
</dbReference>
<dbReference type="CDD" id="cd23992">
    <property type="entry name" value="PBP_GOBP"/>
    <property type="match status" value="1"/>
</dbReference>
<organism evidence="3">
    <name type="scientific">Corcyra cephalonica</name>
    <name type="common">Rice moth</name>
    <dbReference type="NCBI Taxonomy" id="139036"/>
    <lineage>
        <taxon>Eukaryota</taxon>
        <taxon>Metazoa</taxon>
        <taxon>Ecdysozoa</taxon>
        <taxon>Arthropoda</taxon>
        <taxon>Hexapoda</taxon>
        <taxon>Insecta</taxon>
        <taxon>Pterygota</taxon>
        <taxon>Neoptera</taxon>
        <taxon>Endopterygota</taxon>
        <taxon>Lepidoptera</taxon>
        <taxon>Glossata</taxon>
        <taxon>Ditrysia</taxon>
        <taxon>Pyraloidea</taxon>
        <taxon>Pyralidae</taxon>
        <taxon>Galleriinae</taxon>
        <taxon>Corcyra</taxon>
    </lineage>
</organism>
<dbReference type="GO" id="GO:0005615">
    <property type="term" value="C:extracellular space"/>
    <property type="evidence" value="ECO:0007669"/>
    <property type="project" value="TreeGrafter"/>
</dbReference>